<name>A0ACB1AHP3_MELEN</name>
<proteinExistence type="predicted"/>
<reference evidence="1" key="1">
    <citation type="submission" date="2023-11" db="EMBL/GenBank/DDBJ databases">
        <authorList>
            <person name="Poullet M."/>
        </authorList>
    </citation>
    <scope>NUCLEOTIDE SEQUENCE</scope>
    <source>
        <strain evidence="1">E1834</strain>
    </source>
</reference>
<accession>A0ACB1AHP3</accession>
<organism evidence="1 2">
    <name type="scientific">Meloidogyne enterolobii</name>
    <name type="common">Root-knot nematode worm</name>
    <name type="synonym">Meloidogyne mayaguensis</name>
    <dbReference type="NCBI Taxonomy" id="390850"/>
    <lineage>
        <taxon>Eukaryota</taxon>
        <taxon>Metazoa</taxon>
        <taxon>Ecdysozoa</taxon>
        <taxon>Nematoda</taxon>
        <taxon>Chromadorea</taxon>
        <taxon>Rhabditida</taxon>
        <taxon>Tylenchina</taxon>
        <taxon>Tylenchomorpha</taxon>
        <taxon>Tylenchoidea</taxon>
        <taxon>Meloidogynidae</taxon>
        <taxon>Meloidogyninae</taxon>
        <taxon>Meloidogyne</taxon>
    </lineage>
</organism>
<gene>
    <name evidence="1" type="ORF">MENTE1834_LOCUS37580</name>
</gene>
<protein>
    <submittedName>
        <fullName evidence="1">Uncharacterized protein</fullName>
    </submittedName>
</protein>
<evidence type="ECO:0000313" key="2">
    <source>
        <dbReference type="Proteomes" id="UP001497535"/>
    </source>
</evidence>
<keyword evidence="2" id="KW-1185">Reference proteome</keyword>
<evidence type="ECO:0000313" key="1">
    <source>
        <dbReference type="EMBL" id="CAK5089836.1"/>
    </source>
</evidence>
<dbReference type="EMBL" id="CAVMJV010000079">
    <property type="protein sequence ID" value="CAK5089836.1"/>
    <property type="molecule type" value="Genomic_DNA"/>
</dbReference>
<sequence length="256" mass="28392">MVKEDEGKQERMECEEEEEEMVEDNYDFKLVVEEHDGKEEQPLLASSSLTRTTTKSVGEEGEGEGDENNINKNVLSAKVEEGEGLGEEEEKAQKIFLNSTKIATSLIKLSEKEGKEEEENLLMNKQQIDLNIKQEVEMSGQGGNCSGGNNSGTMSASGSQQQQNVNTNQLPQYQVNTQNLPAGTAASQGSRYQQLVAMIDELGKDIRPTYNGNRNCQERLKRGIVQARLMVRECMAELEKSRHQQNATNVGVTGSQ</sequence>
<comment type="caution">
    <text evidence="1">The sequence shown here is derived from an EMBL/GenBank/DDBJ whole genome shotgun (WGS) entry which is preliminary data.</text>
</comment>
<dbReference type="Proteomes" id="UP001497535">
    <property type="component" value="Unassembled WGS sequence"/>
</dbReference>